<protein>
    <submittedName>
        <fullName evidence="1">Uncharacterized protein</fullName>
    </submittedName>
</protein>
<sequence>MNRFKQLSLGAALAAALVLHTPAQAHRSGASEASAGISMLPVAISVIGPSAVLSAGAVFTVIAVEASVDGAVWVLENVATGVRCTVRLAGQAVGGLSVGVGTAVTASAVGAGMVLSAAGTAIAFIPNEVGKALLYNERVTR</sequence>
<dbReference type="RefSeq" id="WP_085753899.1">
    <property type="nucleotide sequence ID" value="NZ_BSPR01000022.1"/>
</dbReference>
<evidence type="ECO:0000313" key="1">
    <source>
        <dbReference type="EMBL" id="ARN23572.1"/>
    </source>
</evidence>
<dbReference type="Proteomes" id="UP000193427">
    <property type="component" value="Chromosome"/>
</dbReference>
<name>A0A1W6LH09_9BURK</name>
<keyword evidence="2" id="KW-1185">Reference proteome</keyword>
<evidence type="ECO:0000313" key="2">
    <source>
        <dbReference type="Proteomes" id="UP000193427"/>
    </source>
</evidence>
<dbReference type="STRING" id="946333.A4W93_28790"/>
<organism evidence="1 2">
    <name type="scientific">Piscinibacter gummiphilus</name>
    <dbReference type="NCBI Taxonomy" id="946333"/>
    <lineage>
        <taxon>Bacteria</taxon>
        <taxon>Pseudomonadati</taxon>
        <taxon>Pseudomonadota</taxon>
        <taxon>Betaproteobacteria</taxon>
        <taxon>Burkholderiales</taxon>
        <taxon>Sphaerotilaceae</taxon>
        <taxon>Piscinibacter</taxon>
    </lineage>
</organism>
<reference evidence="1 2" key="1">
    <citation type="submission" date="2016-04" db="EMBL/GenBank/DDBJ databases">
        <title>Complete genome sequence of natural rubber-degrading, novel Gram-negative bacterium, Rhizobacter gummiphilus strain NS21.</title>
        <authorList>
            <person name="Tabata M."/>
            <person name="Kasai D."/>
            <person name="Fukuda M."/>
        </authorList>
    </citation>
    <scope>NUCLEOTIDE SEQUENCE [LARGE SCALE GENOMIC DNA]</scope>
    <source>
        <strain evidence="1 2">NS21</strain>
    </source>
</reference>
<proteinExistence type="predicted"/>
<dbReference type="KEGG" id="rgu:A4W93_28790"/>
<dbReference type="OrthoDB" id="5986644at2"/>
<dbReference type="EMBL" id="CP015118">
    <property type="protein sequence ID" value="ARN23572.1"/>
    <property type="molecule type" value="Genomic_DNA"/>
</dbReference>
<dbReference type="AlphaFoldDB" id="A0A1W6LH09"/>
<gene>
    <name evidence="1" type="ORF">A4W93_28790</name>
</gene>
<accession>A0A1W6LH09</accession>